<feature type="compositionally biased region" description="Basic and acidic residues" evidence="1">
    <location>
        <begin position="8"/>
        <end position="21"/>
    </location>
</feature>
<evidence type="ECO:0000256" key="1">
    <source>
        <dbReference type="SAM" id="MobiDB-lite"/>
    </source>
</evidence>
<protein>
    <submittedName>
        <fullName evidence="2">Uncharacterized protein</fullName>
    </submittedName>
</protein>
<dbReference type="EMBL" id="BTGU01000013">
    <property type="protein sequence ID" value="GMN42088.1"/>
    <property type="molecule type" value="Genomic_DNA"/>
</dbReference>
<evidence type="ECO:0000313" key="3">
    <source>
        <dbReference type="Proteomes" id="UP001187192"/>
    </source>
</evidence>
<feature type="region of interest" description="Disordered" evidence="1">
    <location>
        <begin position="1"/>
        <end position="21"/>
    </location>
</feature>
<organism evidence="2 3">
    <name type="scientific">Ficus carica</name>
    <name type="common">Common fig</name>
    <dbReference type="NCBI Taxonomy" id="3494"/>
    <lineage>
        <taxon>Eukaryota</taxon>
        <taxon>Viridiplantae</taxon>
        <taxon>Streptophyta</taxon>
        <taxon>Embryophyta</taxon>
        <taxon>Tracheophyta</taxon>
        <taxon>Spermatophyta</taxon>
        <taxon>Magnoliopsida</taxon>
        <taxon>eudicotyledons</taxon>
        <taxon>Gunneridae</taxon>
        <taxon>Pentapetalae</taxon>
        <taxon>rosids</taxon>
        <taxon>fabids</taxon>
        <taxon>Rosales</taxon>
        <taxon>Moraceae</taxon>
        <taxon>Ficeae</taxon>
        <taxon>Ficus</taxon>
    </lineage>
</organism>
<proteinExistence type="predicted"/>
<dbReference type="Proteomes" id="UP001187192">
    <property type="component" value="Unassembled WGS sequence"/>
</dbReference>
<name>A0AA88AA79_FICCA</name>
<reference evidence="2" key="1">
    <citation type="submission" date="2023-07" db="EMBL/GenBank/DDBJ databases">
        <title>draft genome sequence of fig (Ficus carica).</title>
        <authorList>
            <person name="Takahashi T."/>
            <person name="Nishimura K."/>
        </authorList>
    </citation>
    <scope>NUCLEOTIDE SEQUENCE</scope>
</reference>
<keyword evidence="3" id="KW-1185">Reference proteome</keyword>
<gene>
    <name evidence="2" type="ORF">TIFTF001_011305</name>
</gene>
<comment type="caution">
    <text evidence="2">The sequence shown here is derived from an EMBL/GenBank/DDBJ whole genome shotgun (WGS) entry which is preliminary data.</text>
</comment>
<dbReference type="AlphaFoldDB" id="A0AA88AA79"/>
<evidence type="ECO:0000313" key="2">
    <source>
        <dbReference type="EMBL" id="GMN42088.1"/>
    </source>
</evidence>
<accession>A0AA88AA79</accession>
<sequence>MGLLLPAHPRELIREPREPPHRRCCPSSSKLLSSSSLPICVATVPSPLATIPSSEPVRPPPTDYDFSPTAATIPSGEPKVKFVCCLLPLSSFVLQRFPAPRQPTPPVTPVCPPPTDYDFSPTAGNHPLRFPSALKLDYRISMEELFAPEMIWRMESIYGKEAVW</sequence>